<evidence type="ECO:0000313" key="3">
    <source>
        <dbReference type="Proteomes" id="UP000199695"/>
    </source>
</evidence>
<dbReference type="SMART" id="SM01058">
    <property type="entry name" value="CarD_TRCF"/>
    <property type="match status" value="1"/>
</dbReference>
<dbReference type="RefSeq" id="WP_089968291.1">
    <property type="nucleotide sequence ID" value="NZ_FOCQ01000008.1"/>
</dbReference>
<evidence type="ECO:0000259" key="1">
    <source>
        <dbReference type="SMART" id="SM01058"/>
    </source>
</evidence>
<dbReference type="Pfam" id="PF02559">
    <property type="entry name" value="CarD_TRCF_RID"/>
    <property type="match status" value="1"/>
</dbReference>
<dbReference type="InterPro" id="IPR048792">
    <property type="entry name" value="CarD_C"/>
</dbReference>
<dbReference type="EMBL" id="FOCQ01000008">
    <property type="protein sequence ID" value="SEN26501.1"/>
    <property type="molecule type" value="Genomic_DNA"/>
</dbReference>
<dbReference type="InterPro" id="IPR052531">
    <property type="entry name" value="CarD-like_regulator"/>
</dbReference>
<dbReference type="InterPro" id="IPR042215">
    <property type="entry name" value="CarD-like_C"/>
</dbReference>
<dbReference type="PANTHER" id="PTHR38447:SF1">
    <property type="entry name" value="RNA POLYMERASE-BINDING TRANSCRIPTION FACTOR CARD"/>
    <property type="match status" value="1"/>
</dbReference>
<dbReference type="GO" id="GO:0009303">
    <property type="term" value="P:rRNA transcription"/>
    <property type="evidence" value="ECO:0007669"/>
    <property type="project" value="TreeGrafter"/>
</dbReference>
<dbReference type="AlphaFoldDB" id="A0A1H8F3M8"/>
<organism evidence="2 3">
    <name type="scientific">Lihuaxuella thermophila</name>
    <dbReference type="NCBI Taxonomy" id="1173111"/>
    <lineage>
        <taxon>Bacteria</taxon>
        <taxon>Bacillati</taxon>
        <taxon>Bacillota</taxon>
        <taxon>Bacilli</taxon>
        <taxon>Bacillales</taxon>
        <taxon>Thermoactinomycetaceae</taxon>
        <taxon>Lihuaxuella</taxon>
    </lineage>
</organism>
<keyword evidence="3" id="KW-1185">Reference proteome</keyword>
<feature type="domain" description="CarD-like/TRCF RNAP-interacting" evidence="1">
    <location>
        <begin position="1"/>
        <end position="111"/>
    </location>
</feature>
<proteinExistence type="predicted"/>
<sequence>MFEVGDKVMYPMYGAGVIQAIQEKEILGKKQYYYMIHMPVVQLEVMIPVRKASDLGIRPVADPMTLDEILSQSAKEELDSSVKWNQRYRIYLEKIKTGNIQDEAEVIRDLAYRSKNKNLNFAERGVLNQAKQLFISELVLAKEITEIQAAHLLDQMTGKE</sequence>
<name>A0A1H8F3M8_9BACL</name>
<dbReference type="InterPro" id="IPR003711">
    <property type="entry name" value="CarD-like/TRCF_RID"/>
</dbReference>
<dbReference type="SUPFAM" id="SSF141259">
    <property type="entry name" value="CarD-like"/>
    <property type="match status" value="1"/>
</dbReference>
<reference evidence="2 3" key="1">
    <citation type="submission" date="2016-10" db="EMBL/GenBank/DDBJ databases">
        <authorList>
            <person name="de Groot N.N."/>
        </authorList>
    </citation>
    <scope>NUCLEOTIDE SEQUENCE [LARGE SCALE GENOMIC DNA]</scope>
    <source>
        <strain evidence="2 3">DSM 46701</strain>
    </source>
</reference>
<gene>
    <name evidence="2" type="ORF">SAMN05444955_1084</name>
</gene>
<dbReference type="PANTHER" id="PTHR38447">
    <property type="entry name" value="TRANSCRIPTION FACTOR YDEB-RELATED"/>
    <property type="match status" value="1"/>
</dbReference>
<protein>
    <submittedName>
        <fullName evidence="2">CarD family transcriptional regulator</fullName>
    </submittedName>
</protein>
<dbReference type="InterPro" id="IPR036101">
    <property type="entry name" value="CarD-like/TRCF_RID_sf"/>
</dbReference>
<dbReference type="Gene3D" id="2.40.10.170">
    <property type="match status" value="1"/>
</dbReference>
<dbReference type="Proteomes" id="UP000199695">
    <property type="component" value="Unassembled WGS sequence"/>
</dbReference>
<dbReference type="Gene3D" id="1.20.58.1290">
    <property type="entry name" value="CarD-like, C-terminal domain"/>
    <property type="match status" value="1"/>
</dbReference>
<dbReference type="STRING" id="1173111.SAMN05444955_1084"/>
<dbReference type="OrthoDB" id="9786074at2"/>
<accession>A0A1H8F3M8</accession>
<evidence type="ECO:0000313" key="2">
    <source>
        <dbReference type="EMBL" id="SEN26501.1"/>
    </source>
</evidence>
<dbReference type="Pfam" id="PF21095">
    <property type="entry name" value="CarD_C"/>
    <property type="match status" value="1"/>
</dbReference>